<keyword evidence="3" id="KW-1185">Reference proteome</keyword>
<sequence length="399" mass="43970">MPYMKSAAAKATELSWDAFPEPTPDSDRWQPDPDSIPVAGYRPDPRFNKDPLTEKQKLALMRGRRFGVANSCSATSSGVSSPTTSISTSIGVGKWVVPAPRATGLPRACIPTINDNLHSSITTQHEAPHSVKAVHPAPKGITEAPLAPAPFQCPLAPAKSASSQRSQLPTKTATPEWARPLAHLLSESPPKPVSSCQPLLVQVRSATTPSTSTPPHLRKQAKSSCWTAAQTSPSKHQPGSLNKTNLESAHPEPTKATPVNKPANSKNLKQLAHHYNLTQTQRPTSADGVALRLGDELQVQKKLLESFIPKISDLSIQQHRRYLNRKLISLMEDEMDMRRRTTRKELQNMSEKELESHLARTTSMHRLACDDEQKNNRTCEADTKTVPVDLQQHDQYQFN</sequence>
<dbReference type="Proteomes" id="UP000076837">
    <property type="component" value="Unassembled WGS sequence"/>
</dbReference>
<evidence type="ECO:0000256" key="1">
    <source>
        <dbReference type="SAM" id="MobiDB-lite"/>
    </source>
</evidence>
<evidence type="ECO:0000313" key="2">
    <source>
        <dbReference type="EMBL" id="KZM19655.1"/>
    </source>
</evidence>
<dbReference type="EMBL" id="JYNV01000290">
    <property type="protein sequence ID" value="KZM19655.1"/>
    <property type="molecule type" value="Genomic_DNA"/>
</dbReference>
<feature type="region of interest" description="Disordered" evidence="1">
    <location>
        <begin position="14"/>
        <end position="51"/>
    </location>
</feature>
<name>A0A162XR05_DIDRA</name>
<organism evidence="2 3">
    <name type="scientific">Didymella rabiei</name>
    <name type="common">Chickpea ascochyta blight fungus</name>
    <name type="synonym">Mycosphaerella rabiei</name>
    <dbReference type="NCBI Taxonomy" id="5454"/>
    <lineage>
        <taxon>Eukaryota</taxon>
        <taxon>Fungi</taxon>
        <taxon>Dikarya</taxon>
        <taxon>Ascomycota</taxon>
        <taxon>Pezizomycotina</taxon>
        <taxon>Dothideomycetes</taxon>
        <taxon>Pleosporomycetidae</taxon>
        <taxon>Pleosporales</taxon>
        <taxon>Pleosporineae</taxon>
        <taxon>Didymellaceae</taxon>
        <taxon>Ascochyta</taxon>
    </lineage>
</organism>
<evidence type="ECO:0000313" key="3">
    <source>
        <dbReference type="Proteomes" id="UP000076837"/>
    </source>
</evidence>
<feature type="compositionally biased region" description="Polar residues" evidence="1">
    <location>
        <begin position="222"/>
        <end position="247"/>
    </location>
</feature>
<protein>
    <submittedName>
        <fullName evidence="2">Uncharacterized protein</fullName>
    </submittedName>
</protein>
<accession>A0A162XR05</accession>
<proteinExistence type="predicted"/>
<dbReference type="AlphaFoldDB" id="A0A162XR05"/>
<reference evidence="2 3" key="1">
    <citation type="journal article" date="2016" name="Sci. Rep.">
        <title>Draft genome sequencing and secretome analysis of fungal phytopathogen Ascochyta rabiei provides insight into the necrotrophic effector repertoire.</title>
        <authorList>
            <person name="Verma S."/>
            <person name="Gazara R.K."/>
            <person name="Nizam S."/>
            <person name="Parween S."/>
            <person name="Chattopadhyay D."/>
            <person name="Verma P.K."/>
        </authorList>
    </citation>
    <scope>NUCLEOTIDE SEQUENCE [LARGE SCALE GENOMIC DNA]</scope>
    <source>
        <strain evidence="2 3">ArDII</strain>
    </source>
</reference>
<comment type="caution">
    <text evidence="2">The sequence shown here is derived from an EMBL/GenBank/DDBJ whole genome shotgun (WGS) entry which is preliminary data.</text>
</comment>
<dbReference type="OrthoDB" id="3799274at2759"/>
<gene>
    <name evidence="2" type="ORF">ST47_g8979</name>
</gene>
<feature type="region of interest" description="Disordered" evidence="1">
    <location>
        <begin position="205"/>
        <end position="262"/>
    </location>
</feature>
<feature type="compositionally biased region" description="Low complexity" evidence="1">
    <location>
        <begin position="205"/>
        <end position="215"/>
    </location>
</feature>